<dbReference type="InterPro" id="IPR048304">
    <property type="entry name" value="UbiD_Rift_dom"/>
</dbReference>
<dbReference type="PANTHER" id="PTHR30108">
    <property type="entry name" value="3-OCTAPRENYL-4-HYDROXYBENZOATE CARBOXY-LYASE-RELATED"/>
    <property type="match status" value="1"/>
</dbReference>
<dbReference type="GO" id="GO:0005829">
    <property type="term" value="C:cytosol"/>
    <property type="evidence" value="ECO:0007669"/>
    <property type="project" value="TreeGrafter"/>
</dbReference>
<reference evidence="4 5" key="1">
    <citation type="submission" date="2020-06" db="EMBL/GenBank/DDBJ databases">
        <title>NJ-3-1, isolated from saline soil.</title>
        <authorList>
            <person name="Cui H.L."/>
            <person name="Shi X."/>
        </authorList>
    </citation>
    <scope>NUCLEOTIDE SEQUENCE [LARGE SCALE GENOMIC DNA]</scope>
    <source>
        <strain evidence="4 5">NJ-3-1</strain>
    </source>
</reference>
<keyword evidence="5" id="KW-1185">Reference proteome</keyword>
<feature type="domain" description="3-octaprenyl-4-hydroxybenzoate carboxy-lyase-like Rift-related" evidence="2">
    <location>
        <begin position="111"/>
        <end position="316"/>
    </location>
</feature>
<dbReference type="SUPFAM" id="SSF143968">
    <property type="entry name" value="UbiD C-terminal domain-like"/>
    <property type="match status" value="1"/>
</dbReference>
<dbReference type="GeneID" id="56035905"/>
<dbReference type="Pfam" id="PF20696">
    <property type="entry name" value="UbiD_C"/>
    <property type="match status" value="1"/>
</dbReference>
<name>A0A7D5L7W4_9EURY</name>
<dbReference type="KEGG" id="halu:HUG12_00560"/>
<dbReference type="Proteomes" id="UP000509626">
    <property type="component" value="Chromosome"/>
</dbReference>
<dbReference type="AlphaFoldDB" id="A0A7D5L7W4"/>
<evidence type="ECO:0000313" key="4">
    <source>
        <dbReference type="EMBL" id="QLG60326.1"/>
    </source>
</evidence>
<organism evidence="4 5">
    <name type="scientific">Halorarum salinum</name>
    <dbReference type="NCBI Taxonomy" id="2743089"/>
    <lineage>
        <taxon>Archaea</taxon>
        <taxon>Methanobacteriati</taxon>
        <taxon>Methanobacteriota</taxon>
        <taxon>Stenosarchaea group</taxon>
        <taxon>Halobacteria</taxon>
        <taxon>Halobacteriales</taxon>
        <taxon>Haloferacaceae</taxon>
        <taxon>Halorarum</taxon>
    </lineage>
</organism>
<dbReference type="GO" id="GO:0008694">
    <property type="term" value="F:4-hydroxy-3-polyprenylbenzoate decarboxylase activity"/>
    <property type="evidence" value="ECO:0007669"/>
    <property type="project" value="TreeGrafter"/>
</dbReference>
<evidence type="ECO:0000313" key="5">
    <source>
        <dbReference type="Proteomes" id="UP000509626"/>
    </source>
</evidence>
<sequence length="546" mass="60654">MAYPNYPDMRDHLEELRERDLLVTVDREINKDTELHPLVRWQFRGGLPEVDRKAFLFTNVTDSNGRAFDTPVTVGALAGNPEIYGTGLGVDPSEVNQKWDNALDNPIEPTEVSSSEAPVHDVVHTGSDLDEDGNALEGIPIPISTPGFDNAPYTTMSAFVTHHPETGNRNVGIYRAQVKGRKRTGMNPSIEWGKGIYEHWKVAKDRGEPLPAALVVSAPPAVAYTSAQSLAFGVDELAVSGGLVGDPIQEVEGQTVPVMVPADADIVIEGEIRTDVLEPEAPFGESHGFINNKEYNMVFDVTGITKRSNPVMTSIISQVTPSESSVIKKVALEPLFYKHLTEDCKLNCVTSVTLHEPLTNLRKLIIVQVEQGTKRSAVWRTLTAVASFRASHGKFVVAVDEDIDPDNLDAVFWAMGYRSKPHEDTEIIEGRSVGHAPRHEGEDESGDSAILWDATLKRKMPPISLPKKEYMENAREIWEELGLPELDPEMPWYGYSLGEWNDQLVEEAERAVEGRYFETGEELKNRQVLTDEIEPNTPVFSEEDFK</sequence>
<dbReference type="InterPro" id="IPR002830">
    <property type="entry name" value="UbiD"/>
</dbReference>
<dbReference type="PANTHER" id="PTHR30108:SF17">
    <property type="entry name" value="FERULIC ACID DECARBOXYLASE 1"/>
    <property type="match status" value="1"/>
</dbReference>
<dbReference type="OrthoDB" id="8480at2157"/>
<feature type="domain" description="3-octaprenyl-4-hydroxybenzoate carboxy-lyase-like C-terminal" evidence="3">
    <location>
        <begin position="347"/>
        <end position="432"/>
    </location>
</feature>
<dbReference type="GO" id="GO:0006744">
    <property type="term" value="P:ubiquinone biosynthetic process"/>
    <property type="evidence" value="ECO:0007669"/>
    <property type="project" value="TreeGrafter"/>
</dbReference>
<comment type="similarity">
    <text evidence="1">Belongs to the UbiD family.</text>
</comment>
<evidence type="ECO:0000259" key="2">
    <source>
        <dbReference type="Pfam" id="PF01977"/>
    </source>
</evidence>
<evidence type="ECO:0000259" key="3">
    <source>
        <dbReference type="Pfam" id="PF20696"/>
    </source>
</evidence>
<dbReference type="InterPro" id="IPR049381">
    <property type="entry name" value="UbiD-like_C"/>
</dbReference>
<dbReference type="EMBL" id="CP058579">
    <property type="protein sequence ID" value="QLG60326.1"/>
    <property type="molecule type" value="Genomic_DNA"/>
</dbReference>
<protein>
    <submittedName>
        <fullName evidence="4">UbiD family decarboxylase</fullName>
    </submittedName>
</protein>
<dbReference type="RefSeq" id="WP_179266912.1">
    <property type="nucleotide sequence ID" value="NZ_CP058579.1"/>
</dbReference>
<evidence type="ECO:0000256" key="1">
    <source>
        <dbReference type="ARBA" id="ARBA00010021"/>
    </source>
</evidence>
<proteinExistence type="inferred from homology"/>
<gene>
    <name evidence="4" type="ORF">HUG12_00560</name>
</gene>
<dbReference type="SUPFAM" id="SSF50475">
    <property type="entry name" value="FMN-binding split barrel"/>
    <property type="match status" value="1"/>
</dbReference>
<dbReference type="Pfam" id="PF01977">
    <property type="entry name" value="UbiD"/>
    <property type="match status" value="1"/>
</dbReference>
<accession>A0A7D5L7W4</accession>
<dbReference type="Gene3D" id="3.40.1670.10">
    <property type="entry name" value="UbiD C-terminal domain-like"/>
    <property type="match status" value="1"/>
</dbReference>